<evidence type="ECO:0000259" key="4">
    <source>
        <dbReference type="PROSITE" id="PS51118"/>
    </source>
</evidence>
<dbReference type="RefSeq" id="WP_103911538.1">
    <property type="nucleotide sequence ID" value="NZ_FNUZ01000006.1"/>
</dbReference>
<keyword evidence="3" id="KW-0804">Transcription</keyword>
<dbReference type="PANTHER" id="PTHR33204">
    <property type="entry name" value="TRANSCRIPTIONAL REGULATOR, MARR FAMILY"/>
    <property type="match status" value="1"/>
</dbReference>
<dbReference type="Gene3D" id="1.10.10.10">
    <property type="entry name" value="Winged helix-like DNA-binding domain superfamily/Winged helix DNA-binding domain"/>
    <property type="match status" value="1"/>
</dbReference>
<evidence type="ECO:0000313" key="6">
    <source>
        <dbReference type="Proteomes" id="UP000236752"/>
    </source>
</evidence>
<evidence type="ECO:0000256" key="3">
    <source>
        <dbReference type="ARBA" id="ARBA00023163"/>
    </source>
</evidence>
<dbReference type="InterPro" id="IPR036388">
    <property type="entry name" value="WH-like_DNA-bd_sf"/>
</dbReference>
<dbReference type="Pfam" id="PF01638">
    <property type="entry name" value="HxlR"/>
    <property type="match status" value="1"/>
</dbReference>
<gene>
    <name evidence="5" type="ORF">SAMN04488045_3231</name>
</gene>
<keyword evidence="6" id="KW-1185">Reference proteome</keyword>
<dbReference type="OrthoDB" id="9782219at2"/>
<dbReference type="InterPro" id="IPR002577">
    <property type="entry name" value="HTH_HxlR"/>
</dbReference>
<dbReference type="EMBL" id="FNUZ01000006">
    <property type="protein sequence ID" value="SEG54586.1"/>
    <property type="molecule type" value="Genomic_DNA"/>
</dbReference>
<organism evidence="5 6">
    <name type="scientific">Thalassococcus halodurans</name>
    <dbReference type="NCBI Taxonomy" id="373675"/>
    <lineage>
        <taxon>Bacteria</taxon>
        <taxon>Pseudomonadati</taxon>
        <taxon>Pseudomonadota</taxon>
        <taxon>Alphaproteobacteria</taxon>
        <taxon>Rhodobacterales</taxon>
        <taxon>Roseobacteraceae</taxon>
        <taxon>Thalassococcus</taxon>
    </lineage>
</organism>
<dbReference type="PANTHER" id="PTHR33204:SF37">
    <property type="entry name" value="HTH-TYPE TRANSCRIPTIONAL REGULATOR YODB"/>
    <property type="match status" value="1"/>
</dbReference>
<keyword evidence="2" id="KW-0238">DNA-binding</keyword>
<dbReference type="Proteomes" id="UP000236752">
    <property type="component" value="Unassembled WGS sequence"/>
</dbReference>
<dbReference type="InterPro" id="IPR036390">
    <property type="entry name" value="WH_DNA-bd_sf"/>
</dbReference>
<sequence length="139" mass="15606">MSKTTKRALSGCPIDYALSVVGDGWTLLIIRDIAIKGARTYAELLEGWEGISTNILAQRLRHLEEAGVLEKRKNPTNWRSFNYELTPKGRDLAPLLSELILWGGKYNKAENPMTDTVTQVRSDRVGFERNILDAESGEN</sequence>
<dbReference type="SUPFAM" id="SSF46785">
    <property type="entry name" value="Winged helix' DNA-binding domain"/>
    <property type="match status" value="1"/>
</dbReference>
<keyword evidence="1" id="KW-0805">Transcription regulation</keyword>
<reference evidence="5 6" key="1">
    <citation type="submission" date="2016-10" db="EMBL/GenBank/DDBJ databases">
        <authorList>
            <person name="de Groot N.N."/>
        </authorList>
    </citation>
    <scope>NUCLEOTIDE SEQUENCE [LARGE SCALE GENOMIC DNA]</scope>
    <source>
        <strain evidence="5 6">DSM 26915</strain>
    </source>
</reference>
<feature type="domain" description="HTH hxlR-type" evidence="4">
    <location>
        <begin position="12"/>
        <end position="111"/>
    </location>
</feature>
<protein>
    <submittedName>
        <fullName evidence="5">Transcriptional regulator, HxlR family</fullName>
    </submittedName>
</protein>
<dbReference type="GO" id="GO:0003677">
    <property type="term" value="F:DNA binding"/>
    <property type="evidence" value="ECO:0007669"/>
    <property type="project" value="UniProtKB-KW"/>
</dbReference>
<proteinExistence type="predicted"/>
<name>A0A1H6B3A2_9RHOB</name>
<accession>A0A1H6B3A2</accession>
<evidence type="ECO:0000256" key="1">
    <source>
        <dbReference type="ARBA" id="ARBA00023015"/>
    </source>
</evidence>
<evidence type="ECO:0000256" key="2">
    <source>
        <dbReference type="ARBA" id="ARBA00023125"/>
    </source>
</evidence>
<evidence type="ECO:0000313" key="5">
    <source>
        <dbReference type="EMBL" id="SEG54586.1"/>
    </source>
</evidence>
<dbReference type="AlphaFoldDB" id="A0A1H6B3A2"/>
<dbReference type="PROSITE" id="PS51118">
    <property type="entry name" value="HTH_HXLR"/>
    <property type="match status" value="1"/>
</dbReference>